<dbReference type="RefSeq" id="WP_035324805.1">
    <property type="nucleotide sequence ID" value="NZ_CP015125.1"/>
</dbReference>
<protein>
    <recommendedName>
        <fullName evidence="7">Tetratricopeptide repeat protein</fullName>
    </recommendedName>
</protein>
<comment type="caution">
    <text evidence="5">The sequence shown here is derived from an EMBL/GenBank/DDBJ whole genome shotgun (WGS) entry which is preliminary data.</text>
</comment>
<dbReference type="PANTHER" id="PTHR45586:SF1">
    <property type="entry name" value="LIPOPOLYSACCHARIDE ASSEMBLY PROTEIN B"/>
    <property type="match status" value="1"/>
</dbReference>
<evidence type="ECO:0000313" key="5">
    <source>
        <dbReference type="EMBL" id="KGO05771.1"/>
    </source>
</evidence>
<dbReference type="AlphaFoldDB" id="A0A0A2GTZ2"/>
<dbReference type="Pfam" id="PF13414">
    <property type="entry name" value="TPR_11"/>
    <property type="match status" value="1"/>
</dbReference>
<evidence type="ECO:0000256" key="3">
    <source>
        <dbReference type="PROSITE-ProRule" id="PRU00339"/>
    </source>
</evidence>
<dbReference type="PROSITE" id="PS50005">
    <property type="entry name" value="TPR"/>
    <property type="match status" value="1"/>
</dbReference>
<dbReference type="PATRIC" id="fig|1300343.5.peg.2104"/>
<keyword evidence="4" id="KW-0732">Signal</keyword>
<dbReference type="InterPro" id="IPR011990">
    <property type="entry name" value="TPR-like_helical_dom_sf"/>
</dbReference>
<keyword evidence="2 3" id="KW-0802">TPR repeat</keyword>
<dbReference type="InterPro" id="IPR019734">
    <property type="entry name" value="TPR_rpt"/>
</dbReference>
<name>A0A0A2GTZ2_9FLAO</name>
<keyword evidence="1" id="KW-0677">Repeat</keyword>
<sequence>MKTKILFAIAFAVTSMAFAQKKEVKAIEKAIKSGSYGEAKSLVGAADALLSQMDDKTKSKFMLLKAQAFLGVDNKNVADLTKAGEAFKALMGTKMESEAKTGLSNVVAALVNSAVQDQNTDQFSDAGAKLEKAYAFSDDNRDYQYYAASNYLNSKEYDKAAAIFEDLMAAGYTGQVTEYYAVNAASGEEKKFENKQERDIVVLAKEYVKPSEKLSESREGLITEYLISIYSFQDQNDKALAMLDTALEKKPNDVKLLTSKSNIYLKMDKKDEYRAIIEKVLQIDPNNAELHYNLGVTADQQGDDATAVKYYNKAIELDPSYANAYNNLGALVLRKDATFVDQMNSLGTSNADFDKYEALKVERKANIRKAVVYMEKVLELKPDNMEIANNLLNLYQVLEDTNKADAMKAKIDAMN</sequence>
<dbReference type="PANTHER" id="PTHR45586">
    <property type="entry name" value="TPR REPEAT-CONTAINING PROTEIN PA4667"/>
    <property type="match status" value="1"/>
</dbReference>
<reference evidence="5 6" key="1">
    <citation type="submission" date="2014-10" db="EMBL/GenBank/DDBJ databases">
        <title>Draft genome sequence of the proteorhodopsin-containing marine bacterium Dokdonia donghaensis.</title>
        <authorList>
            <person name="Gomez-Consarnau L."/>
            <person name="Gonzalez J.M."/>
            <person name="Riedel T."/>
            <person name="Jaenicke S."/>
            <person name="Wagner-Doebler I."/>
            <person name="Fuhrman J.A."/>
        </authorList>
    </citation>
    <scope>NUCLEOTIDE SEQUENCE [LARGE SCALE GENOMIC DNA]</scope>
    <source>
        <strain evidence="5 6">DSW-1</strain>
    </source>
</reference>
<dbReference type="PROSITE" id="PS50293">
    <property type="entry name" value="TPR_REGION"/>
    <property type="match status" value="1"/>
</dbReference>
<dbReference type="KEGG" id="ddo:I597_2089"/>
<gene>
    <name evidence="5" type="ORF">NV36_02215</name>
</gene>
<evidence type="ECO:0000313" key="6">
    <source>
        <dbReference type="Proteomes" id="UP000030140"/>
    </source>
</evidence>
<dbReference type="Gene3D" id="1.25.40.10">
    <property type="entry name" value="Tetratricopeptide repeat domain"/>
    <property type="match status" value="2"/>
</dbReference>
<dbReference type="OrthoDB" id="1149028at2"/>
<evidence type="ECO:0000256" key="1">
    <source>
        <dbReference type="ARBA" id="ARBA00022737"/>
    </source>
</evidence>
<accession>A0A0A2GTZ2</accession>
<dbReference type="InterPro" id="IPR051012">
    <property type="entry name" value="CellSynth/LPSAsmb/PSIAsmb"/>
</dbReference>
<proteinExistence type="predicted"/>
<evidence type="ECO:0008006" key="7">
    <source>
        <dbReference type="Google" id="ProtNLM"/>
    </source>
</evidence>
<dbReference type="EMBL" id="JSAQ01000001">
    <property type="protein sequence ID" value="KGO05771.1"/>
    <property type="molecule type" value="Genomic_DNA"/>
</dbReference>
<dbReference type="SMART" id="SM00028">
    <property type="entry name" value="TPR"/>
    <property type="match status" value="4"/>
</dbReference>
<feature type="signal peptide" evidence="4">
    <location>
        <begin position="1"/>
        <end position="19"/>
    </location>
</feature>
<evidence type="ECO:0000256" key="4">
    <source>
        <dbReference type="SAM" id="SignalP"/>
    </source>
</evidence>
<dbReference type="Proteomes" id="UP000030140">
    <property type="component" value="Unassembled WGS sequence"/>
</dbReference>
<keyword evidence="6" id="KW-1185">Reference proteome</keyword>
<evidence type="ECO:0000256" key="2">
    <source>
        <dbReference type="ARBA" id="ARBA00022803"/>
    </source>
</evidence>
<feature type="repeat" description="TPR" evidence="3">
    <location>
        <begin position="288"/>
        <end position="321"/>
    </location>
</feature>
<dbReference type="Pfam" id="PF13181">
    <property type="entry name" value="TPR_8"/>
    <property type="match status" value="1"/>
</dbReference>
<dbReference type="SUPFAM" id="SSF48452">
    <property type="entry name" value="TPR-like"/>
    <property type="match status" value="2"/>
</dbReference>
<feature type="chain" id="PRO_5001999154" description="Tetratricopeptide repeat protein" evidence="4">
    <location>
        <begin position="20"/>
        <end position="415"/>
    </location>
</feature>
<organism evidence="5 6">
    <name type="scientific">Dokdonia donghaensis DSW-1</name>
    <dbReference type="NCBI Taxonomy" id="1300343"/>
    <lineage>
        <taxon>Bacteria</taxon>
        <taxon>Pseudomonadati</taxon>
        <taxon>Bacteroidota</taxon>
        <taxon>Flavobacteriia</taxon>
        <taxon>Flavobacteriales</taxon>
        <taxon>Flavobacteriaceae</taxon>
        <taxon>Dokdonia</taxon>
    </lineage>
</organism>